<protein>
    <submittedName>
        <fullName evidence="2">Uncharacterized protein</fullName>
    </submittedName>
</protein>
<accession>A0A6J4UB50</accession>
<reference evidence="2" key="1">
    <citation type="submission" date="2020-02" db="EMBL/GenBank/DDBJ databases">
        <authorList>
            <person name="Meier V. D."/>
        </authorList>
    </citation>
    <scope>NUCLEOTIDE SEQUENCE</scope>
    <source>
        <strain evidence="2">AVDCRST_MAG88</strain>
    </source>
</reference>
<evidence type="ECO:0000313" key="2">
    <source>
        <dbReference type="EMBL" id="CAA9545436.1"/>
    </source>
</evidence>
<feature type="region of interest" description="Disordered" evidence="1">
    <location>
        <begin position="15"/>
        <end position="46"/>
    </location>
</feature>
<feature type="non-terminal residue" evidence="2">
    <location>
        <position position="1"/>
    </location>
</feature>
<evidence type="ECO:0000256" key="1">
    <source>
        <dbReference type="SAM" id="MobiDB-lite"/>
    </source>
</evidence>
<organism evidence="2">
    <name type="scientific">uncultured Thermomicrobiales bacterium</name>
    <dbReference type="NCBI Taxonomy" id="1645740"/>
    <lineage>
        <taxon>Bacteria</taxon>
        <taxon>Pseudomonadati</taxon>
        <taxon>Thermomicrobiota</taxon>
        <taxon>Thermomicrobia</taxon>
        <taxon>Thermomicrobiales</taxon>
        <taxon>environmental samples</taxon>
    </lineage>
</organism>
<feature type="compositionally biased region" description="Basic and acidic residues" evidence="1">
    <location>
        <begin position="36"/>
        <end position="46"/>
    </location>
</feature>
<feature type="non-terminal residue" evidence="2">
    <location>
        <position position="46"/>
    </location>
</feature>
<dbReference type="AlphaFoldDB" id="A0A6J4UB50"/>
<name>A0A6J4UB50_9BACT</name>
<gene>
    <name evidence="2" type="ORF">AVDCRST_MAG88-363</name>
</gene>
<sequence>WSWWAATPTRRRRCRCCGTRSSPRCERRRALPGNTKAREPSEEHRP</sequence>
<dbReference type="EMBL" id="CADCWM010000116">
    <property type="protein sequence ID" value="CAA9545436.1"/>
    <property type="molecule type" value="Genomic_DNA"/>
</dbReference>
<proteinExistence type="predicted"/>